<dbReference type="Proteomes" id="UP000514509">
    <property type="component" value="Chromosome"/>
</dbReference>
<reference evidence="2 3" key="2">
    <citation type="submission" date="2020-08" db="EMBL/GenBank/DDBJ databases">
        <title>Adhaeribacter dokdonensis sp. nov., isolated from the rhizosphere of Elymus tsukushiensis, a plant native to the Dokdo Islands, Republic of Korea.</title>
        <authorList>
            <person name="Ghim S.Y."/>
        </authorList>
    </citation>
    <scope>NUCLEOTIDE SEQUENCE [LARGE SCALE GENOMIC DNA]</scope>
    <source>
        <strain evidence="2 3">KUDC8001</strain>
    </source>
</reference>
<dbReference type="EMBL" id="CP055153">
    <property type="protein sequence ID" value="QMU30487.1"/>
    <property type="molecule type" value="Genomic_DNA"/>
</dbReference>
<organism evidence="2 3">
    <name type="scientific">Adhaeribacter radiodurans</name>
    <dbReference type="NCBI Taxonomy" id="2745197"/>
    <lineage>
        <taxon>Bacteria</taxon>
        <taxon>Pseudomonadati</taxon>
        <taxon>Bacteroidota</taxon>
        <taxon>Cytophagia</taxon>
        <taxon>Cytophagales</taxon>
        <taxon>Hymenobacteraceae</taxon>
        <taxon>Adhaeribacter</taxon>
    </lineage>
</organism>
<dbReference type="AlphaFoldDB" id="A0A7L7LCL3"/>
<accession>A0A7L7LCL3</accession>
<sequence>MNHFYDPEEYFLVADLTTRKLYLVQTIYKLLFKHNRPTDLIACYLYEGQGVIASTTRELITRENLHYAKEIMPKQKQPKEQKQQKQHREYMYANL</sequence>
<feature type="region of interest" description="Disordered" evidence="1">
    <location>
        <begin position="72"/>
        <end position="95"/>
    </location>
</feature>
<proteinExistence type="predicted"/>
<dbReference type="KEGG" id="add:HUW48_21770"/>
<protein>
    <submittedName>
        <fullName evidence="2">Uncharacterized protein</fullName>
    </submittedName>
</protein>
<gene>
    <name evidence="2" type="ORF">HUW48_21770</name>
</gene>
<name>A0A7L7LCL3_9BACT</name>
<dbReference type="RefSeq" id="WP_182412934.1">
    <property type="nucleotide sequence ID" value="NZ_CP055153.1"/>
</dbReference>
<evidence type="ECO:0000313" key="3">
    <source>
        <dbReference type="Proteomes" id="UP000514509"/>
    </source>
</evidence>
<reference evidence="2 3" key="1">
    <citation type="submission" date="2020-06" db="EMBL/GenBank/DDBJ databases">
        <authorList>
            <person name="Hwang Y.J."/>
        </authorList>
    </citation>
    <scope>NUCLEOTIDE SEQUENCE [LARGE SCALE GENOMIC DNA]</scope>
    <source>
        <strain evidence="2 3">KUDC8001</strain>
    </source>
</reference>
<evidence type="ECO:0000256" key="1">
    <source>
        <dbReference type="SAM" id="MobiDB-lite"/>
    </source>
</evidence>
<keyword evidence="3" id="KW-1185">Reference proteome</keyword>
<evidence type="ECO:0000313" key="2">
    <source>
        <dbReference type="EMBL" id="QMU30487.1"/>
    </source>
</evidence>